<keyword evidence="7" id="KW-0411">Iron-sulfur</keyword>
<dbReference type="InterPro" id="IPR036010">
    <property type="entry name" value="2Fe-2S_ferredoxin-like_sf"/>
</dbReference>
<evidence type="ECO:0000256" key="1">
    <source>
        <dbReference type="ARBA" id="ARBA00022630"/>
    </source>
</evidence>
<dbReference type="RefSeq" id="WP_113935039.1">
    <property type="nucleotide sequence ID" value="NZ_JACCEU010000013.1"/>
</dbReference>
<dbReference type="PANTHER" id="PTHR42659">
    <property type="entry name" value="XANTHINE DEHYDROGENASE SUBUNIT C-RELATED"/>
    <property type="match status" value="1"/>
</dbReference>
<evidence type="ECO:0000256" key="5">
    <source>
        <dbReference type="ARBA" id="ARBA00023002"/>
    </source>
</evidence>
<dbReference type="InterPro" id="IPR006058">
    <property type="entry name" value="2Fe2S_fd_BS"/>
</dbReference>
<keyword evidence="6" id="KW-0408">Iron</keyword>
<dbReference type="InterPro" id="IPR001041">
    <property type="entry name" value="2Fe-2S_ferredoxin-type"/>
</dbReference>
<protein>
    <submittedName>
        <fullName evidence="10">Carbon-monoxide dehydrogenase small subunit/xanthine dehydrogenase small subunit</fullName>
    </submittedName>
</protein>
<dbReference type="PROSITE" id="PS51085">
    <property type="entry name" value="2FE2S_FER_2"/>
    <property type="match status" value="1"/>
</dbReference>
<dbReference type="FunFam" id="3.10.20.30:FF:000020">
    <property type="entry name" value="Xanthine dehydrogenase iron-sulfur subunit"/>
    <property type="match status" value="1"/>
</dbReference>
<evidence type="ECO:0000256" key="3">
    <source>
        <dbReference type="ARBA" id="ARBA00022723"/>
    </source>
</evidence>
<dbReference type="PROSITE" id="PS51387">
    <property type="entry name" value="FAD_PCMH"/>
    <property type="match status" value="1"/>
</dbReference>
<gene>
    <name evidence="10" type="ORF">DFR37_11763</name>
</gene>
<dbReference type="InterPro" id="IPR016169">
    <property type="entry name" value="FAD-bd_PCMH_sub2"/>
</dbReference>
<dbReference type="Gene3D" id="3.30.465.10">
    <property type="match status" value="1"/>
</dbReference>
<dbReference type="GO" id="GO:0051537">
    <property type="term" value="F:2 iron, 2 sulfur cluster binding"/>
    <property type="evidence" value="ECO:0007669"/>
    <property type="project" value="UniProtKB-KW"/>
</dbReference>
<dbReference type="Pfam" id="PF03450">
    <property type="entry name" value="CO_deh_flav_C"/>
    <property type="match status" value="1"/>
</dbReference>
<dbReference type="Pfam" id="PF00941">
    <property type="entry name" value="FAD_binding_5"/>
    <property type="match status" value="1"/>
</dbReference>
<dbReference type="InterPro" id="IPR036884">
    <property type="entry name" value="2Fe-2S-bd_dom_sf"/>
</dbReference>
<dbReference type="EMBL" id="QNRQ01000017">
    <property type="protein sequence ID" value="RBP35459.1"/>
    <property type="molecule type" value="Genomic_DNA"/>
</dbReference>
<dbReference type="PANTHER" id="PTHR42659:SF2">
    <property type="entry name" value="XANTHINE DEHYDROGENASE SUBUNIT C-RELATED"/>
    <property type="match status" value="1"/>
</dbReference>
<dbReference type="GO" id="GO:0071949">
    <property type="term" value="F:FAD binding"/>
    <property type="evidence" value="ECO:0007669"/>
    <property type="project" value="InterPro"/>
</dbReference>
<accession>A0A366H0T1</accession>
<dbReference type="SUPFAM" id="SSF56176">
    <property type="entry name" value="FAD-binding/transporter-associated domain-like"/>
    <property type="match status" value="1"/>
</dbReference>
<dbReference type="PROSITE" id="PS00197">
    <property type="entry name" value="2FE2S_FER_1"/>
    <property type="match status" value="1"/>
</dbReference>
<dbReference type="Proteomes" id="UP000253628">
    <property type="component" value="Unassembled WGS sequence"/>
</dbReference>
<dbReference type="AlphaFoldDB" id="A0A366H0T1"/>
<evidence type="ECO:0000256" key="2">
    <source>
        <dbReference type="ARBA" id="ARBA00022714"/>
    </source>
</evidence>
<dbReference type="SUPFAM" id="SSF54292">
    <property type="entry name" value="2Fe-2S ferredoxin-like"/>
    <property type="match status" value="1"/>
</dbReference>
<dbReference type="InterPro" id="IPR051312">
    <property type="entry name" value="Diverse_Substr_Oxidored"/>
</dbReference>
<feature type="domain" description="2Fe-2S ferredoxin-type" evidence="8">
    <location>
        <begin position="1"/>
        <end position="76"/>
    </location>
</feature>
<comment type="caution">
    <text evidence="10">The sequence shown here is derived from an EMBL/GenBank/DDBJ whole genome shotgun (WGS) entry which is preliminary data.</text>
</comment>
<keyword evidence="1" id="KW-0285">Flavoprotein</keyword>
<dbReference type="Pfam" id="PF01799">
    <property type="entry name" value="Fer2_2"/>
    <property type="match status" value="1"/>
</dbReference>
<evidence type="ECO:0000256" key="4">
    <source>
        <dbReference type="ARBA" id="ARBA00022827"/>
    </source>
</evidence>
<evidence type="ECO:0000259" key="9">
    <source>
        <dbReference type="PROSITE" id="PS51387"/>
    </source>
</evidence>
<keyword evidence="4" id="KW-0274">FAD</keyword>
<dbReference type="InterPro" id="IPR036683">
    <property type="entry name" value="CO_DH_flav_C_dom_sf"/>
</dbReference>
<evidence type="ECO:0000259" key="8">
    <source>
        <dbReference type="PROSITE" id="PS51085"/>
    </source>
</evidence>
<dbReference type="Gene3D" id="3.10.20.30">
    <property type="match status" value="1"/>
</dbReference>
<evidence type="ECO:0000313" key="10">
    <source>
        <dbReference type="EMBL" id="RBP35459.1"/>
    </source>
</evidence>
<dbReference type="InterPro" id="IPR002346">
    <property type="entry name" value="Mopterin_DH_FAD-bd"/>
</dbReference>
<dbReference type="InterPro" id="IPR012675">
    <property type="entry name" value="Beta-grasp_dom_sf"/>
</dbReference>
<keyword evidence="11" id="KW-1185">Reference proteome</keyword>
<keyword evidence="5" id="KW-0560">Oxidoreductase</keyword>
<dbReference type="Gene3D" id="3.30.390.50">
    <property type="entry name" value="CO dehydrogenase flavoprotein, C-terminal domain"/>
    <property type="match status" value="1"/>
</dbReference>
<keyword evidence="3" id="KW-0479">Metal-binding</keyword>
<dbReference type="InterPro" id="IPR016166">
    <property type="entry name" value="FAD-bd_PCMH"/>
</dbReference>
<dbReference type="Pfam" id="PF00111">
    <property type="entry name" value="Fer2"/>
    <property type="match status" value="1"/>
</dbReference>
<proteinExistence type="predicted"/>
<dbReference type="GO" id="GO:0016491">
    <property type="term" value="F:oxidoreductase activity"/>
    <property type="evidence" value="ECO:0007669"/>
    <property type="project" value="UniProtKB-KW"/>
</dbReference>
<dbReference type="OrthoDB" id="9179439at2"/>
<name>A0A366H0T1_9BURK</name>
<reference evidence="10 11" key="1">
    <citation type="submission" date="2018-06" db="EMBL/GenBank/DDBJ databases">
        <title>Genomic Encyclopedia of Type Strains, Phase IV (KMG-IV): sequencing the most valuable type-strain genomes for metagenomic binning, comparative biology and taxonomic classification.</title>
        <authorList>
            <person name="Goeker M."/>
        </authorList>
    </citation>
    <scope>NUCLEOTIDE SEQUENCE [LARGE SCALE GENOMIC DNA]</scope>
    <source>
        <strain evidence="10 11">DSM 25520</strain>
    </source>
</reference>
<evidence type="ECO:0000256" key="6">
    <source>
        <dbReference type="ARBA" id="ARBA00023004"/>
    </source>
</evidence>
<evidence type="ECO:0000256" key="7">
    <source>
        <dbReference type="ARBA" id="ARBA00023014"/>
    </source>
</evidence>
<dbReference type="SUPFAM" id="SSF47741">
    <property type="entry name" value="CO dehydrogenase ISP C-domain like"/>
    <property type="match status" value="1"/>
</dbReference>
<dbReference type="InterPro" id="IPR002888">
    <property type="entry name" value="2Fe-2S-bd"/>
</dbReference>
<dbReference type="Gene3D" id="1.10.150.120">
    <property type="entry name" value="[2Fe-2S]-binding domain"/>
    <property type="match status" value="1"/>
</dbReference>
<organism evidence="10 11">
    <name type="scientific">Eoetvoesiella caeni</name>
    <dbReference type="NCBI Taxonomy" id="645616"/>
    <lineage>
        <taxon>Bacteria</taxon>
        <taxon>Pseudomonadati</taxon>
        <taxon>Pseudomonadota</taxon>
        <taxon>Betaproteobacteria</taxon>
        <taxon>Burkholderiales</taxon>
        <taxon>Alcaligenaceae</taxon>
        <taxon>Eoetvoesiella</taxon>
    </lineage>
</organism>
<dbReference type="CDD" id="cd00207">
    <property type="entry name" value="fer2"/>
    <property type="match status" value="1"/>
</dbReference>
<dbReference type="InterPro" id="IPR036318">
    <property type="entry name" value="FAD-bd_PCMH-like_sf"/>
</dbReference>
<dbReference type="SUPFAM" id="SSF55447">
    <property type="entry name" value="CO dehydrogenase flavoprotein C-terminal domain-like"/>
    <property type="match status" value="1"/>
</dbReference>
<keyword evidence="2" id="KW-0001">2Fe-2S</keyword>
<dbReference type="InterPro" id="IPR005107">
    <property type="entry name" value="CO_DH_flav_C"/>
</dbReference>
<dbReference type="GO" id="GO:0046872">
    <property type="term" value="F:metal ion binding"/>
    <property type="evidence" value="ECO:0007669"/>
    <property type="project" value="UniProtKB-KW"/>
</dbReference>
<sequence length="451" mass="47976">MIKLSVNGERRTLEADPRSILLNALREDLGLTGTKYGCGEGECGACTVVVDGSTVCSCLVLAGSVEGCEITTIEGLVEDPLGASLIDSFAHEGAVQCGFCIPGFIVQGWHGIASGEIIDDQSLRHALGGNLCRCTGYTKIVAAMEKSLAQQLVSSRVTGKQGQGVETQKREGYWRPATLKELLEGLASITEAYHFVAGGTDILVQNVDHLKDLQLIDLNAIVELLGITESDGFVRIGSRASWTDLQKSDLVARHAPLLAQAAKEVGAGQIQNRGTLAGNIANASPAADGLPPLYVYDALVVCESAQGVRQIPIAEFVLGPGQTALQPGELITEILVPSFHARQNELYFFEKRGPRKAQTISKASVAFHQWTGSDGVENVRIAIGAVAKTVLRVPEAESLLARGDDPEVAADAVRKAAQPITDIRSTADYREWLVGSLLLRGLADHGVYKAK</sequence>
<dbReference type="SMART" id="SM01092">
    <property type="entry name" value="CO_deh_flav_C"/>
    <property type="match status" value="1"/>
</dbReference>
<feature type="domain" description="FAD-binding PCMH-type" evidence="9">
    <location>
        <begin position="166"/>
        <end position="341"/>
    </location>
</feature>
<evidence type="ECO:0000313" key="11">
    <source>
        <dbReference type="Proteomes" id="UP000253628"/>
    </source>
</evidence>